<keyword evidence="2" id="KW-1185">Reference proteome</keyword>
<gene>
    <name evidence="1" type="ORF">THAOC_25056</name>
</gene>
<dbReference type="AlphaFoldDB" id="K0RQA2"/>
<dbReference type="EMBL" id="AGNL01034508">
    <property type="protein sequence ID" value="EJK55230.1"/>
    <property type="molecule type" value="Genomic_DNA"/>
</dbReference>
<dbReference type="Proteomes" id="UP000266841">
    <property type="component" value="Unassembled WGS sequence"/>
</dbReference>
<comment type="caution">
    <text evidence="1">The sequence shown here is derived from an EMBL/GenBank/DDBJ whole genome shotgun (WGS) entry which is preliminary data.</text>
</comment>
<feature type="non-terminal residue" evidence="1">
    <location>
        <position position="1"/>
    </location>
</feature>
<protein>
    <submittedName>
        <fullName evidence="1">Uncharacterized protein</fullName>
    </submittedName>
</protein>
<reference evidence="1 2" key="1">
    <citation type="journal article" date="2012" name="Genome Biol.">
        <title>Genome and low-iron response of an oceanic diatom adapted to chronic iron limitation.</title>
        <authorList>
            <person name="Lommer M."/>
            <person name="Specht M."/>
            <person name="Roy A.S."/>
            <person name="Kraemer L."/>
            <person name="Andreson R."/>
            <person name="Gutowska M.A."/>
            <person name="Wolf J."/>
            <person name="Bergner S.V."/>
            <person name="Schilhabel M.B."/>
            <person name="Klostermeier U.C."/>
            <person name="Beiko R.G."/>
            <person name="Rosenstiel P."/>
            <person name="Hippler M."/>
            <person name="Laroche J."/>
        </authorList>
    </citation>
    <scope>NUCLEOTIDE SEQUENCE [LARGE SCALE GENOMIC DNA]</scope>
    <source>
        <strain evidence="1 2">CCMP1005</strain>
    </source>
</reference>
<organism evidence="1 2">
    <name type="scientific">Thalassiosira oceanica</name>
    <name type="common">Marine diatom</name>
    <dbReference type="NCBI Taxonomy" id="159749"/>
    <lineage>
        <taxon>Eukaryota</taxon>
        <taxon>Sar</taxon>
        <taxon>Stramenopiles</taxon>
        <taxon>Ochrophyta</taxon>
        <taxon>Bacillariophyta</taxon>
        <taxon>Coscinodiscophyceae</taxon>
        <taxon>Thalassiosirophycidae</taxon>
        <taxon>Thalassiosirales</taxon>
        <taxon>Thalassiosiraceae</taxon>
        <taxon>Thalassiosira</taxon>
    </lineage>
</organism>
<sequence length="24" mass="2619">ESPLSPLIEVSFNSLDLTQGKKLC</sequence>
<name>K0RQA2_THAOC</name>
<proteinExistence type="predicted"/>
<evidence type="ECO:0000313" key="1">
    <source>
        <dbReference type="EMBL" id="EJK55230.1"/>
    </source>
</evidence>
<evidence type="ECO:0000313" key="2">
    <source>
        <dbReference type="Proteomes" id="UP000266841"/>
    </source>
</evidence>
<accession>K0RQA2</accession>